<evidence type="ECO:0000256" key="2">
    <source>
        <dbReference type="ARBA" id="ARBA00001946"/>
    </source>
</evidence>
<dbReference type="InterPro" id="IPR000086">
    <property type="entry name" value="NUDIX_hydrolase_dom"/>
</dbReference>
<accession>A0ABX1JN63</accession>
<dbReference type="EMBL" id="JAAZSR010000121">
    <property type="protein sequence ID" value="NKX50737.1"/>
    <property type="molecule type" value="Genomic_DNA"/>
</dbReference>
<keyword evidence="6" id="KW-0464">Manganese</keyword>
<dbReference type="Pfam" id="PF00293">
    <property type="entry name" value="NUDIX"/>
    <property type="match status" value="1"/>
</dbReference>
<comment type="cofactor">
    <cofactor evidence="2">
        <name>Mg(2+)</name>
        <dbReference type="ChEBI" id="CHEBI:18420"/>
    </cofactor>
</comment>
<evidence type="ECO:0000313" key="8">
    <source>
        <dbReference type="EMBL" id="NKX50737.1"/>
    </source>
</evidence>
<keyword evidence="4 8" id="KW-0378">Hydrolase</keyword>
<proteinExistence type="predicted"/>
<reference evidence="8 9" key="1">
    <citation type="submission" date="2020-04" db="EMBL/GenBank/DDBJ databases">
        <authorList>
            <person name="Liu S."/>
        </authorList>
    </citation>
    <scope>NUCLEOTIDE SEQUENCE [LARGE SCALE GENOMIC DNA]</scope>
    <source>
        <strain evidence="8 9">CGMCC 1.15091</strain>
    </source>
</reference>
<dbReference type="GO" id="GO:0016787">
    <property type="term" value="F:hydrolase activity"/>
    <property type="evidence" value="ECO:0007669"/>
    <property type="project" value="UniProtKB-KW"/>
</dbReference>
<gene>
    <name evidence="8" type="ORF">HER39_09205</name>
</gene>
<keyword evidence="3" id="KW-0479">Metal-binding</keyword>
<evidence type="ECO:0000256" key="4">
    <source>
        <dbReference type="ARBA" id="ARBA00022801"/>
    </source>
</evidence>
<evidence type="ECO:0000256" key="6">
    <source>
        <dbReference type="ARBA" id="ARBA00023211"/>
    </source>
</evidence>
<dbReference type="InterPro" id="IPR039121">
    <property type="entry name" value="NUDT19"/>
</dbReference>
<keyword evidence="5" id="KW-0460">Magnesium</keyword>
<comment type="cofactor">
    <cofactor evidence="1">
        <name>Mn(2+)</name>
        <dbReference type="ChEBI" id="CHEBI:29035"/>
    </cofactor>
</comment>
<dbReference type="SUPFAM" id="SSF55811">
    <property type="entry name" value="Nudix"/>
    <property type="match status" value="1"/>
</dbReference>
<dbReference type="PANTHER" id="PTHR12318:SF0">
    <property type="entry name" value="ACYL-COENZYME A DIPHOSPHATASE NUDT19"/>
    <property type="match status" value="1"/>
</dbReference>
<evidence type="ECO:0000256" key="3">
    <source>
        <dbReference type="ARBA" id="ARBA00022723"/>
    </source>
</evidence>
<feature type="domain" description="Nudix hydrolase" evidence="7">
    <location>
        <begin position="3"/>
        <end position="161"/>
    </location>
</feature>
<organism evidence="8 9">
    <name type="scientific">Arthrobacter deserti</name>
    <dbReference type="NCBI Taxonomy" id="1742687"/>
    <lineage>
        <taxon>Bacteria</taxon>
        <taxon>Bacillati</taxon>
        <taxon>Actinomycetota</taxon>
        <taxon>Actinomycetes</taxon>
        <taxon>Micrococcales</taxon>
        <taxon>Micrococcaceae</taxon>
        <taxon>Arthrobacter</taxon>
    </lineage>
</organism>
<evidence type="ECO:0000256" key="1">
    <source>
        <dbReference type="ARBA" id="ARBA00001936"/>
    </source>
</evidence>
<dbReference type="Proteomes" id="UP000523795">
    <property type="component" value="Unassembled WGS sequence"/>
</dbReference>
<protein>
    <submittedName>
        <fullName evidence="8">NUDIX hydrolase</fullName>
    </submittedName>
</protein>
<evidence type="ECO:0000256" key="5">
    <source>
        <dbReference type="ARBA" id="ARBA00022842"/>
    </source>
</evidence>
<keyword evidence="9" id="KW-1185">Reference proteome</keyword>
<comment type="caution">
    <text evidence="8">The sequence shown here is derived from an EMBL/GenBank/DDBJ whole genome shotgun (WGS) entry which is preliminary data.</text>
</comment>
<dbReference type="InterPro" id="IPR015797">
    <property type="entry name" value="NUDIX_hydrolase-like_dom_sf"/>
</dbReference>
<dbReference type="CDD" id="cd18870">
    <property type="entry name" value="NUDIX_AcylCoAdiphos_Nudt19"/>
    <property type="match status" value="1"/>
</dbReference>
<name>A0ABX1JN63_9MICC</name>
<dbReference type="PANTHER" id="PTHR12318">
    <property type="entry name" value="TESTOSTERONE-REGULATED PROTEIN RP2"/>
    <property type="match status" value="1"/>
</dbReference>
<evidence type="ECO:0000259" key="7">
    <source>
        <dbReference type="PROSITE" id="PS51462"/>
    </source>
</evidence>
<dbReference type="Gene3D" id="3.90.79.10">
    <property type="entry name" value="Nucleoside Triphosphate Pyrophosphohydrolase"/>
    <property type="match status" value="2"/>
</dbReference>
<dbReference type="PROSITE" id="PS51462">
    <property type="entry name" value="NUDIX"/>
    <property type="match status" value="1"/>
</dbReference>
<evidence type="ECO:0000313" key="9">
    <source>
        <dbReference type="Proteomes" id="UP000523795"/>
    </source>
</evidence>
<sequence>MPGMGAAATVVLLRDAPDGPEVLLLERPRRNGSFAGAWVFPGGKVDPQDYGPDLGTGGAAGERSLEAARRAGVRETREETGLVLDATGLVGLPCWIPPAEAPRRFHTWFFLAEAPEGPVVLNPGEHEAHAWLTPREALRRHGEGRMQLVPPTWVTLHGLLYAGSVHAVLAEARRRPPATFRSRMLEDSEAARIIAWSGDADYEPGGVASSGRNRLVMTRLPWVYERTP</sequence>